<dbReference type="AlphaFoldDB" id="A0A8K2A8C0"/>
<feature type="signal peptide" evidence="1">
    <location>
        <begin position="1"/>
        <end position="20"/>
    </location>
</feature>
<evidence type="ECO:0000313" key="4">
    <source>
        <dbReference type="Proteomes" id="UP000607397"/>
    </source>
</evidence>
<dbReference type="InterPro" id="IPR036249">
    <property type="entry name" value="Thioredoxin-like_sf"/>
</dbReference>
<dbReference type="SUPFAM" id="SSF52833">
    <property type="entry name" value="Thioredoxin-like"/>
    <property type="match status" value="1"/>
</dbReference>
<dbReference type="CDD" id="cd02947">
    <property type="entry name" value="TRX_family"/>
    <property type="match status" value="1"/>
</dbReference>
<accession>A0A8K2A8C0</accession>
<organism evidence="3 4">
    <name type="scientific">Petrachloros mirabilis ULC683</name>
    <dbReference type="NCBI Taxonomy" id="2781853"/>
    <lineage>
        <taxon>Bacteria</taxon>
        <taxon>Bacillati</taxon>
        <taxon>Cyanobacteriota</taxon>
        <taxon>Cyanophyceae</taxon>
        <taxon>Synechococcales</taxon>
        <taxon>Petrachlorosaceae</taxon>
        <taxon>Petrachloros</taxon>
        <taxon>Petrachloros mirabilis</taxon>
    </lineage>
</organism>
<evidence type="ECO:0000259" key="2">
    <source>
        <dbReference type="PROSITE" id="PS51352"/>
    </source>
</evidence>
<protein>
    <submittedName>
        <fullName evidence="3">Redoxin domain-containing protein</fullName>
    </submittedName>
</protein>
<dbReference type="PANTHER" id="PTHR47353:SF1">
    <property type="entry name" value="THIOREDOXIN-LIKE PROTEIN HCF164, CHLOROPLASTIC"/>
    <property type="match status" value="1"/>
</dbReference>
<keyword evidence="1" id="KW-0732">Signal</keyword>
<name>A0A8K2A8C0_9CYAN</name>
<dbReference type="InterPro" id="IPR017937">
    <property type="entry name" value="Thioredoxin_CS"/>
</dbReference>
<feature type="domain" description="Thioredoxin" evidence="2">
    <location>
        <begin position="15"/>
        <end position="170"/>
    </location>
</feature>
<dbReference type="InterPro" id="IPR044241">
    <property type="entry name" value="TxlA/HCF164"/>
</dbReference>
<keyword evidence="4" id="KW-1185">Reference proteome</keyword>
<dbReference type="EMBL" id="WVIC01000034">
    <property type="protein sequence ID" value="NCJ07849.1"/>
    <property type="molecule type" value="Genomic_DNA"/>
</dbReference>
<evidence type="ECO:0000313" key="3">
    <source>
        <dbReference type="EMBL" id="NCJ07849.1"/>
    </source>
</evidence>
<proteinExistence type="predicted"/>
<dbReference type="Gene3D" id="3.40.30.10">
    <property type="entry name" value="Glutaredoxin"/>
    <property type="match status" value="1"/>
</dbReference>
<dbReference type="Pfam" id="PF00085">
    <property type="entry name" value="Thioredoxin"/>
    <property type="match status" value="1"/>
</dbReference>
<feature type="chain" id="PRO_5035476166" evidence="1">
    <location>
        <begin position="21"/>
        <end position="172"/>
    </location>
</feature>
<evidence type="ECO:0000256" key="1">
    <source>
        <dbReference type="SAM" id="SignalP"/>
    </source>
</evidence>
<dbReference type="Proteomes" id="UP000607397">
    <property type="component" value="Unassembled WGS sequence"/>
</dbReference>
<dbReference type="PROSITE" id="PS00194">
    <property type="entry name" value="THIOREDOXIN_1"/>
    <property type="match status" value="1"/>
</dbReference>
<sequence>MSFKQVMALSLSFSSLPLSAALAMKPPAIDIVHLGNIGEALEVVETPWVLAQANTVGGPLAPELQGKPVVVDIHASWCPACRNIAPTLSQLRQQYGDRVHFVKLDVSDRAQANQSEQKAKRLGLGQFFATHKSRTGTVVIVDAATGRILAQHSNNASKDAYTRVLNTALSQK</sequence>
<dbReference type="PANTHER" id="PTHR47353">
    <property type="entry name" value="THIOREDOXIN-LIKE PROTEIN HCF164, CHLOROPLASTIC"/>
    <property type="match status" value="1"/>
</dbReference>
<gene>
    <name evidence="3" type="ORF">GS597_15300</name>
</gene>
<dbReference type="InterPro" id="IPR013766">
    <property type="entry name" value="Thioredoxin_domain"/>
</dbReference>
<dbReference type="GO" id="GO:0016671">
    <property type="term" value="F:oxidoreductase activity, acting on a sulfur group of donors, disulfide as acceptor"/>
    <property type="evidence" value="ECO:0007669"/>
    <property type="project" value="TreeGrafter"/>
</dbReference>
<dbReference type="PROSITE" id="PS51352">
    <property type="entry name" value="THIOREDOXIN_2"/>
    <property type="match status" value="1"/>
</dbReference>
<reference evidence="3" key="1">
    <citation type="submission" date="2019-12" db="EMBL/GenBank/DDBJ databases">
        <title>High-Quality draft genome sequences of three cyanobacteria isolated from the limestone walls of the Old Cathedral of Coimbra.</title>
        <authorList>
            <person name="Tiago I."/>
            <person name="Soares F."/>
            <person name="Portugal A."/>
        </authorList>
    </citation>
    <scope>NUCLEOTIDE SEQUENCE [LARGE SCALE GENOMIC DNA]</scope>
    <source>
        <strain evidence="3">C</strain>
    </source>
</reference>
<comment type="caution">
    <text evidence="3">The sequence shown here is derived from an EMBL/GenBank/DDBJ whole genome shotgun (WGS) entry which is preliminary data.</text>
</comment>